<protein>
    <recommendedName>
        <fullName evidence="1">KaiB domain-containing protein</fullName>
    </recommendedName>
</protein>
<keyword evidence="3" id="KW-1185">Reference proteome</keyword>
<name>A0ABP3UZR6_9BURK</name>
<evidence type="ECO:0000313" key="2">
    <source>
        <dbReference type="EMBL" id="GAA0745617.1"/>
    </source>
</evidence>
<dbReference type="PANTHER" id="PTHR41709">
    <property type="entry name" value="KAIB-LIKE PROTEIN 1"/>
    <property type="match status" value="1"/>
</dbReference>
<evidence type="ECO:0000259" key="1">
    <source>
        <dbReference type="SMART" id="SM01248"/>
    </source>
</evidence>
<organism evidence="2 3">
    <name type="scientific">Ideonella azotifigens</name>
    <dbReference type="NCBI Taxonomy" id="513160"/>
    <lineage>
        <taxon>Bacteria</taxon>
        <taxon>Pseudomonadati</taxon>
        <taxon>Pseudomonadota</taxon>
        <taxon>Betaproteobacteria</taxon>
        <taxon>Burkholderiales</taxon>
        <taxon>Sphaerotilaceae</taxon>
        <taxon>Ideonella</taxon>
    </lineage>
</organism>
<dbReference type="Proteomes" id="UP001500279">
    <property type="component" value="Unassembled WGS sequence"/>
</dbReference>
<dbReference type="RefSeq" id="WP_141288210.1">
    <property type="nucleotide sequence ID" value="NZ_BAAAEW010000006.1"/>
</dbReference>
<dbReference type="Pfam" id="PF07689">
    <property type="entry name" value="KaiB"/>
    <property type="match status" value="1"/>
</dbReference>
<feature type="domain" description="KaiB" evidence="1">
    <location>
        <begin position="25"/>
        <end position="106"/>
    </location>
</feature>
<dbReference type="CDD" id="cd02978">
    <property type="entry name" value="KaiB_like"/>
    <property type="match status" value="1"/>
</dbReference>
<gene>
    <name evidence="2" type="ORF">GCM10009107_12140</name>
</gene>
<evidence type="ECO:0000313" key="3">
    <source>
        <dbReference type="Proteomes" id="UP001500279"/>
    </source>
</evidence>
<dbReference type="InterPro" id="IPR036249">
    <property type="entry name" value="Thioredoxin-like_sf"/>
</dbReference>
<accession>A0ABP3UZR6</accession>
<dbReference type="PANTHER" id="PTHR41709:SF2">
    <property type="entry name" value="CIRCADIAN CLOCK PROTEIN KAIB2"/>
    <property type="match status" value="1"/>
</dbReference>
<dbReference type="Gene3D" id="3.40.30.10">
    <property type="entry name" value="Glutaredoxin"/>
    <property type="match status" value="1"/>
</dbReference>
<reference evidence="3" key="1">
    <citation type="journal article" date="2019" name="Int. J. Syst. Evol. Microbiol.">
        <title>The Global Catalogue of Microorganisms (GCM) 10K type strain sequencing project: providing services to taxonomists for standard genome sequencing and annotation.</title>
        <authorList>
            <consortium name="The Broad Institute Genomics Platform"/>
            <consortium name="The Broad Institute Genome Sequencing Center for Infectious Disease"/>
            <person name="Wu L."/>
            <person name="Ma J."/>
        </authorList>
    </citation>
    <scope>NUCLEOTIDE SEQUENCE [LARGE SCALE GENOMIC DNA]</scope>
    <source>
        <strain evidence="3">JCM 15503</strain>
    </source>
</reference>
<dbReference type="EMBL" id="BAAAEW010000006">
    <property type="protein sequence ID" value="GAA0745617.1"/>
    <property type="molecule type" value="Genomic_DNA"/>
</dbReference>
<dbReference type="SMART" id="SM01248">
    <property type="entry name" value="KaiB"/>
    <property type="match status" value="1"/>
</dbReference>
<sequence length="112" mass="12230">MTQPSAQQGSSSEASLAEDGRHVYRLYVSSASPVSSRAIVNARVFFDAHLPGKHRLEVLDIASHVEAARGDQIVASPTLIRLLPLPRRQFIGDMSNTERLRSTLGLKPLDPV</sequence>
<dbReference type="InterPro" id="IPR011649">
    <property type="entry name" value="KaiB_domain"/>
</dbReference>
<dbReference type="InterPro" id="IPR039022">
    <property type="entry name" value="KaiB-like"/>
</dbReference>
<comment type="caution">
    <text evidence="2">The sequence shown here is derived from an EMBL/GenBank/DDBJ whole genome shotgun (WGS) entry which is preliminary data.</text>
</comment>
<proteinExistence type="predicted"/>
<dbReference type="SUPFAM" id="SSF52833">
    <property type="entry name" value="Thioredoxin-like"/>
    <property type="match status" value="1"/>
</dbReference>